<accession>A0A0J6VG48</accession>
<sequence length="84" mass="8130" precursor="true">MKLITLGSAVLTGASTTLMATLISLAPVAAAQPVPCTDPPGSATEGTPCEPDGAEGPPALVGELPPGTDGVPDVAGCYPGRICD</sequence>
<keyword evidence="4" id="KW-1185">Reference proteome</keyword>
<evidence type="ECO:0000256" key="1">
    <source>
        <dbReference type="SAM" id="MobiDB-lite"/>
    </source>
</evidence>
<protein>
    <recommendedName>
        <fullName evidence="5">Intersectin-EH binding protein Ibp1</fullName>
    </recommendedName>
</protein>
<organism evidence="3 4">
    <name type="scientific">Mycolicibacterium chlorophenolicum</name>
    <dbReference type="NCBI Taxonomy" id="37916"/>
    <lineage>
        <taxon>Bacteria</taxon>
        <taxon>Bacillati</taxon>
        <taxon>Actinomycetota</taxon>
        <taxon>Actinomycetes</taxon>
        <taxon>Mycobacteriales</taxon>
        <taxon>Mycobacteriaceae</taxon>
        <taxon>Mycolicibacterium</taxon>
    </lineage>
</organism>
<comment type="caution">
    <text evidence="3">The sequence shown here is derived from an EMBL/GenBank/DDBJ whole genome shotgun (WGS) entry which is preliminary data.</text>
</comment>
<feature type="signal peptide" evidence="2">
    <location>
        <begin position="1"/>
        <end position="31"/>
    </location>
</feature>
<dbReference type="Proteomes" id="UP000036513">
    <property type="component" value="Unassembled WGS sequence"/>
</dbReference>
<keyword evidence="2" id="KW-0732">Signal</keyword>
<dbReference type="AlphaFoldDB" id="A0A0J6VG48"/>
<dbReference type="EMBL" id="JYNL01000064">
    <property type="protein sequence ID" value="KMO69980.1"/>
    <property type="molecule type" value="Genomic_DNA"/>
</dbReference>
<evidence type="ECO:0000256" key="2">
    <source>
        <dbReference type="SAM" id="SignalP"/>
    </source>
</evidence>
<evidence type="ECO:0000313" key="4">
    <source>
        <dbReference type="Proteomes" id="UP000036513"/>
    </source>
</evidence>
<name>A0A0J6VG48_9MYCO</name>
<reference evidence="3 4" key="1">
    <citation type="journal article" date="2015" name="Genome Biol. Evol.">
        <title>Characterization of Three Mycobacterium spp. with Potential Use in Bioremediation by Genome Sequencing and Comparative Genomics.</title>
        <authorList>
            <person name="Das S."/>
            <person name="Pettersson B.M."/>
            <person name="Behra P.R."/>
            <person name="Ramesh M."/>
            <person name="Dasgupta S."/>
            <person name="Bhattacharya A."/>
            <person name="Kirsebom L.A."/>
        </authorList>
    </citation>
    <scope>NUCLEOTIDE SEQUENCE [LARGE SCALE GENOMIC DNA]</scope>
    <source>
        <strain evidence="3 4">DSM 43826</strain>
    </source>
</reference>
<dbReference type="STRING" id="37916.MCHLDSM_04863"/>
<gene>
    <name evidence="3" type="ORF">MCHLDSM_04863</name>
</gene>
<dbReference type="RefSeq" id="WP_048472113.1">
    <property type="nucleotide sequence ID" value="NZ_JYNL01000064.1"/>
</dbReference>
<dbReference type="PATRIC" id="fig|37916.4.peg.4870"/>
<evidence type="ECO:0008006" key="5">
    <source>
        <dbReference type="Google" id="ProtNLM"/>
    </source>
</evidence>
<proteinExistence type="predicted"/>
<feature type="chain" id="PRO_5005282819" description="Intersectin-EH binding protein Ibp1" evidence="2">
    <location>
        <begin position="32"/>
        <end position="84"/>
    </location>
</feature>
<evidence type="ECO:0000313" key="3">
    <source>
        <dbReference type="EMBL" id="KMO69980.1"/>
    </source>
</evidence>
<feature type="region of interest" description="Disordered" evidence="1">
    <location>
        <begin position="33"/>
        <end position="72"/>
    </location>
</feature>